<organism evidence="6 7">
    <name type="scientific">Saponaria officinalis</name>
    <name type="common">Common soapwort</name>
    <name type="synonym">Lychnis saponaria</name>
    <dbReference type="NCBI Taxonomy" id="3572"/>
    <lineage>
        <taxon>Eukaryota</taxon>
        <taxon>Viridiplantae</taxon>
        <taxon>Streptophyta</taxon>
        <taxon>Embryophyta</taxon>
        <taxon>Tracheophyta</taxon>
        <taxon>Spermatophyta</taxon>
        <taxon>Magnoliopsida</taxon>
        <taxon>eudicotyledons</taxon>
        <taxon>Gunneridae</taxon>
        <taxon>Pentapetalae</taxon>
        <taxon>Caryophyllales</taxon>
        <taxon>Caryophyllaceae</taxon>
        <taxon>Caryophylleae</taxon>
        <taxon>Saponaria</taxon>
    </lineage>
</organism>
<dbReference type="AlphaFoldDB" id="A0AAW1IG92"/>
<keyword evidence="3" id="KW-0326">Glycosidase</keyword>
<dbReference type="Proteomes" id="UP001443914">
    <property type="component" value="Unassembled WGS sequence"/>
</dbReference>
<dbReference type="InterPro" id="IPR033132">
    <property type="entry name" value="GH_1_N_CS"/>
</dbReference>
<sequence>MTFPNHLFLLSFCIFLSTLLLIFASPHQIFHQKNIIKNEEIVERSMFPHDFFFGVTTSAYQVEGAYLEDGKGLSNWDVFSHVPGNVANQDNGDVADDYYHRYREDINRVKNLGVNAYRFSISWARILPKGRFGEVNQKGVEFYNNIINDLLFKGIEPFVTIQHFDHPQELEERYGGWLSPLMQEDFVHYAKICFEEFGDRVKHWITINEPNMLADTSYVLGASPPGRCSPPFGKCSHGNSDVESLIAVHNMLLSHAKAVQLYRQQFKPKHQGYIGMVAYASCYVPYRDDNFSREAVERAFATNVAWVLDPVIYGKYPPEIRKYHGKELPEFTEEEMRLLKGSVDFIGINHYTTLYAVDCLHYSSECTSKDNRPIRGFVKTTGVRDGITIGEPAGKKSRFFIVPQGMELTMDYIRIRYPNITIYITENGYSPPSVSNVHDMLQDFKRVEFLQTYIAALARAMRKGAKVKGYFAWSLLDNLEWADGYSPTYGLYYVDRTTQERIPKLSATWYTEFLAKPDPIEYLSRVQ</sequence>
<keyword evidence="7" id="KW-1185">Reference proteome</keyword>
<dbReference type="FunFam" id="3.20.20.80:FF:000020">
    <property type="entry name" value="Beta-glucosidase 12"/>
    <property type="match status" value="1"/>
</dbReference>
<dbReference type="PROSITE" id="PS00653">
    <property type="entry name" value="GLYCOSYL_HYDROL_F1_2"/>
    <property type="match status" value="1"/>
</dbReference>
<evidence type="ECO:0000256" key="2">
    <source>
        <dbReference type="ARBA" id="ARBA00022801"/>
    </source>
</evidence>
<proteinExistence type="inferred from homology"/>
<dbReference type="InterPro" id="IPR017853">
    <property type="entry name" value="GH"/>
</dbReference>
<evidence type="ECO:0000313" key="7">
    <source>
        <dbReference type="Proteomes" id="UP001443914"/>
    </source>
</evidence>
<evidence type="ECO:0000313" key="6">
    <source>
        <dbReference type="EMBL" id="KAK9688954.1"/>
    </source>
</evidence>
<dbReference type="GO" id="GO:0005975">
    <property type="term" value="P:carbohydrate metabolic process"/>
    <property type="evidence" value="ECO:0007669"/>
    <property type="project" value="InterPro"/>
</dbReference>
<accession>A0AAW1IG92</accession>
<comment type="caution">
    <text evidence="6">The sequence shown here is derived from an EMBL/GenBank/DDBJ whole genome shotgun (WGS) entry which is preliminary data.</text>
</comment>
<dbReference type="SUPFAM" id="SSF51445">
    <property type="entry name" value="(Trans)glycosidases"/>
    <property type="match status" value="1"/>
</dbReference>
<keyword evidence="2" id="KW-0378">Hydrolase</keyword>
<dbReference type="EMBL" id="JBDFQZ010000009">
    <property type="protein sequence ID" value="KAK9688954.1"/>
    <property type="molecule type" value="Genomic_DNA"/>
</dbReference>
<reference evidence="6" key="1">
    <citation type="submission" date="2024-03" db="EMBL/GenBank/DDBJ databases">
        <title>WGS assembly of Saponaria officinalis var. Norfolk2.</title>
        <authorList>
            <person name="Jenkins J."/>
            <person name="Shu S."/>
            <person name="Grimwood J."/>
            <person name="Barry K."/>
            <person name="Goodstein D."/>
            <person name="Schmutz J."/>
            <person name="Leebens-Mack J."/>
            <person name="Osbourn A."/>
        </authorList>
    </citation>
    <scope>NUCLEOTIDE SEQUENCE [LARGE SCALE GENOMIC DNA]</scope>
    <source>
        <strain evidence="6">JIC</strain>
    </source>
</reference>
<protein>
    <submittedName>
        <fullName evidence="6">Uncharacterized protein</fullName>
    </submittedName>
</protein>
<dbReference type="PANTHER" id="PTHR10353:SF175">
    <property type="entry name" value="BETA-GLUCOSIDASE 18-LIKE ISOFORM X1"/>
    <property type="match status" value="1"/>
</dbReference>
<dbReference type="InterPro" id="IPR001360">
    <property type="entry name" value="Glyco_hydro_1"/>
</dbReference>
<dbReference type="PRINTS" id="PR00131">
    <property type="entry name" value="GLHYDRLASE1"/>
</dbReference>
<dbReference type="Pfam" id="PF00232">
    <property type="entry name" value="Glyco_hydro_1"/>
    <property type="match status" value="1"/>
</dbReference>
<keyword evidence="5" id="KW-0732">Signal</keyword>
<comment type="similarity">
    <text evidence="1 4">Belongs to the glycosyl hydrolase 1 family.</text>
</comment>
<dbReference type="Gene3D" id="3.20.20.80">
    <property type="entry name" value="Glycosidases"/>
    <property type="match status" value="1"/>
</dbReference>
<evidence type="ECO:0000256" key="3">
    <source>
        <dbReference type="ARBA" id="ARBA00023295"/>
    </source>
</evidence>
<gene>
    <name evidence="6" type="ORF">RND81_09G024400</name>
</gene>
<dbReference type="GO" id="GO:0008422">
    <property type="term" value="F:beta-glucosidase activity"/>
    <property type="evidence" value="ECO:0007669"/>
    <property type="project" value="TreeGrafter"/>
</dbReference>
<feature type="signal peptide" evidence="5">
    <location>
        <begin position="1"/>
        <end position="24"/>
    </location>
</feature>
<feature type="chain" id="PRO_5043475063" evidence="5">
    <location>
        <begin position="25"/>
        <end position="527"/>
    </location>
</feature>
<evidence type="ECO:0000256" key="4">
    <source>
        <dbReference type="RuleBase" id="RU003690"/>
    </source>
</evidence>
<evidence type="ECO:0000256" key="5">
    <source>
        <dbReference type="SAM" id="SignalP"/>
    </source>
</evidence>
<evidence type="ECO:0000256" key="1">
    <source>
        <dbReference type="ARBA" id="ARBA00010838"/>
    </source>
</evidence>
<dbReference type="PANTHER" id="PTHR10353">
    <property type="entry name" value="GLYCOSYL HYDROLASE"/>
    <property type="match status" value="1"/>
</dbReference>
<name>A0AAW1IG92_SAPOF</name>